<protein>
    <recommendedName>
        <fullName evidence="1">protein-serine/threonine phosphatase</fullName>
        <ecNumber evidence="1">3.1.3.16</ecNumber>
    </recommendedName>
</protein>
<evidence type="ECO:0000313" key="4">
    <source>
        <dbReference type="Proteomes" id="UP001055439"/>
    </source>
</evidence>
<dbReference type="OrthoDB" id="10264738at2759"/>
<dbReference type="EMBL" id="CP097511">
    <property type="protein sequence ID" value="URE42708.1"/>
    <property type="molecule type" value="Genomic_DNA"/>
</dbReference>
<feature type="region of interest" description="Disordered" evidence="2">
    <location>
        <begin position="1"/>
        <end position="144"/>
    </location>
</feature>
<dbReference type="InterPro" id="IPR036457">
    <property type="entry name" value="PPM-type-like_dom_sf"/>
</dbReference>
<sequence length="180" mass="19478">MRPRGLHRRGGCCGARPDRRCQLRRFPRRPQPRRRPRSPLHRPQAGPAGRAVADRGSGRPGHLLGWRQGSRGPCHVASDRGQPFEAVRDIGTGGDGEKEEGRGRVPAPGERRAVGRAASSGRACGIAQRRREATRPRGPNCGGGSDKGCSVVASLLTKLALARHSTDNVSMVVIDLRRRL</sequence>
<reference evidence="3" key="1">
    <citation type="submission" date="2022-05" db="EMBL/GenBank/DDBJ databases">
        <title>The Musa troglodytarum L. genome provides insights into the mechanism of non-climacteric behaviour and enrichment of carotenoids.</title>
        <authorList>
            <person name="Wang J."/>
        </authorList>
    </citation>
    <scope>NUCLEOTIDE SEQUENCE</scope>
    <source>
        <tissue evidence="3">Leaf</tissue>
    </source>
</reference>
<organism evidence="3 4">
    <name type="scientific">Musa troglodytarum</name>
    <name type="common">fe'i banana</name>
    <dbReference type="NCBI Taxonomy" id="320322"/>
    <lineage>
        <taxon>Eukaryota</taxon>
        <taxon>Viridiplantae</taxon>
        <taxon>Streptophyta</taxon>
        <taxon>Embryophyta</taxon>
        <taxon>Tracheophyta</taxon>
        <taxon>Spermatophyta</taxon>
        <taxon>Magnoliopsida</taxon>
        <taxon>Liliopsida</taxon>
        <taxon>Zingiberales</taxon>
        <taxon>Musaceae</taxon>
        <taxon>Musa</taxon>
    </lineage>
</organism>
<feature type="compositionally biased region" description="Basic and acidic residues" evidence="2">
    <location>
        <begin position="95"/>
        <end position="113"/>
    </location>
</feature>
<name>A0A9E7I865_9LILI</name>
<proteinExistence type="predicted"/>
<gene>
    <name evidence="3" type="ORF">MUK42_14042</name>
</gene>
<dbReference type="Proteomes" id="UP001055439">
    <property type="component" value="Chromosome 9"/>
</dbReference>
<feature type="compositionally biased region" description="Low complexity" evidence="2">
    <location>
        <begin position="115"/>
        <end position="125"/>
    </location>
</feature>
<evidence type="ECO:0000256" key="2">
    <source>
        <dbReference type="SAM" id="MobiDB-lite"/>
    </source>
</evidence>
<accession>A0A9E7I865</accession>
<evidence type="ECO:0000256" key="1">
    <source>
        <dbReference type="ARBA" id="ARBA00013081"/>
    </source>
</evidence>
<evidence type="ECO:0000313" key="3">
    <source>
        <dbReference type="EMBL" id="URE42708.1"/>
    </source>
</evidence>
<feature type="compositionally biased region" description="Basic residues" evidence="2">
    <location>
        <begin position="22"/>
        <end position="40"/>
    </location>
</feature>
<dbReference type="EC" id="3.1.3.16" evidence="1"/>
<dbReference type="Gene3D" id="3.60.40.10">
    <property type="entry name" value="PPM-type phosphatase domain"/>
    <property type="match status" value="1"/>
</dbReference>
<feature type="compositionally biased region" description="Basic residues" evidence="2">
    <location>
        <begin position="1"/>
        <end position="10"/>
    </location>
</feature>
<dbReference type="AlphaFoldDB" id="A0A9E7I865"/>
<keyword evidence="4" id="KW-1185">Reference proteome</keyword>
<dbReference type="GO" id="GO:0004722">
    <property type="term" value="F:protein serine/threonine phosphatase activity"/>
    <property type="evidence" value="ECO:0007669"/>
    <property type="project" value="UniProtKB-EC"/>
</dbReference>